<dbReference type="AlphaFoldDB" id="A0A1B7VLU1"/>
<dbReference type="EMBL" id="LJOY01000073">
    <property type="protein sequence ID" value="OBQ20802.1"/>
    <property type="molecule type" value="Genomic_DNA"/>
</dbReference>
<proteinExistence type="predicted"/>
<accession>A0A1B7VLU1</accession>
<feature type="transmembrane region" description="Helical" evidence="1">
    <location>
        <begin position="12"/>
        <end position="33"/>
    </location>
</feature>
<organism evidence="2 3">
    <name type="scientific">Aphanizomenon flos-aquae LD13</name>
    <dbReference type="NCBI Taxonomy" id="1710894"/>
    <lineage>
        <taxon>Bacteria</taxon>
        <taxon>Bacillati</taxon>
        <taxon>Cyanobacteriota</taxon>
        <taxon>Cyanophyceae</taxon>
        <taxon>Nostocales</taxon>
        <taxon>Aphanizomenonaceae</taxon>
        <taxon>Aphanizomenon</taxon>
    </lineage>
</organism>
<protein>
    <submittedName>
        <fullName evidence="2">Peptidase</fullName>
    </submittedName>
</protein>
<evidence type="ECO:0000313" key="2">
    <source>
        <dbReference type="EMBL" id="OBQ20802.1"/>
    </source>
</evidence>
<keyword evidence="1" id="KW-0812">Transmembrane</keyword>
<name>A0A1B7VLU1_APHFL</name>
<gene>
    <name evidence="2" type="ORF">AN481_16940</name>
</gene>
<dbReference type="PATRIC" id="fig|1710894.3.peg.2060"/>
<dbReference type="Proteomes" id="UP000092382">
    <property type="component" value="Unassembled WGS sequence"/>
</dbReference>
<keyword evidence="1" id="KW-0472">Membrane</keyword>
<dbReference type="STRING" id="1803587.GCA_001593825_01400"/>
<evidence type="ECO:0000256" key="1">
    <source>
        <dbReference type="SAM" id="Phobius"/>
    </source>
</evidence>
<keyword evidence="1" id="KW-1133">Transmembrane helix</keyword>
<reference evidence="2 3" key="1">
    <citation type="submission" date="2015-09" db="EMBL/GenBank/DDBJ databases">
        <title>Whole genome shotgun sequence assembly of Aphanizomenon flos-aquae UKL13.</title>
        <authorList>
            <person name="Driscoll C."/>
        </authorList>
    </citation>
    <scope>NUCLEOTIDE SEQUENCE [LARGE SCALE GENOMIC DNA]</scope>
    <source>
        <strain evidence="2">MDT13</strain>
    </source>
</reference>
<evidence type="ECO:0000313" key="3">
    <source>
        <dbReference type="Proteomes" id="UP000092382"/>
    </source>
</evidence>
<sequence>MKKAFRKYHRVIGIIVCLPLLLTVLTGMLVTVVKEWPINTGISSNLMLKIHTGEILHLEAIYPILNGLGLIGLLVTGMSMSGLFNQRTNTIKRR</sequence>
<feature type="transmembrane region" description="Helical" evidence="1">
    <location>
        <begin position="60"/>
        <end position="84"/>
    </location>
</feature>
<comment type="caution">
    <text evidence="2">The sequence shown here is derived from an EMBL/GenBank/DDBJ whole genome shotgun (WGS) entry which is preliminary data.</text>
</comment>